<accession>A0A521CS93</accession>
<feature type="signal peptide" evidence="1">
    <location>
        <begin position="1"/>
        <end position="20"/>
    </location>
</feature>
<keyword evidence="1" id="KW-0732">Signal</keyword>
<organism evidence="2 3">
    <name type="scientific">Solitalea koreensis</name>
    <dbReference type="NCBI Taxonomy" id="543615"/>
    <lineage>
        <taxon>Bacteria</taxon>
        <taxon>Pseudomonadati</taxon>
        <taxon>Bacteroidota</taxon>
        <taxon>Sphingobacteriia</taxon>
        <taxon>Sphingobacteriales</taxon>
        <taxon>Sphingobacteriaceae</taxon>
        <taxon>Solitalea</taxon>
    </lineage>
</organism>
<evidence type="ECO:0000313" key="2">
    <source>
        <dbReference type="EMBL" id="SMO62255.1"/>
    </source>
</evidence>
<evidence type="ECO:0000256" key="1">
    <source>
        <dbReference type="SAM" id="SignalP"/>
    </source>
</evidence>
<dbReference type="RefSeq" id="WP_142603378.1">
    <property type="nucleotide sequence ID" value="NZ_FXSZ01000004.1"/>
</dbReference>
<keyword evidence="3" id="KW-1185">Reference proteome</keyword>
<dbReference type="AlphaFoldDB" id="A0A521CS93"/>
<dbReference type="Proteomes" id="UP000315971">
    <property type="component" value="Unassembled WGS sequence"/>
</dbReference>
<evidence type="ECO:0000313" key="3">
    <source>
        <dbReference type="Proteomes" id="UP000315971"/>
    </source>
</evidence>
<reference evidence="2 3" key="1">
    <citation type="submission" date="2017-05" db="EMBL/GenBank/DDBJ databases">
        <authorList>
            <person name="Varghese N."/>
            <person name="Submissions S."/>
        </authorList>
    </citation>
    <scope>NUCLEOTIDE SEQUENCE [LARGE SCALE GENOMIC DNA]</scope>
    <source>
        <strain evidence="2 3">DSM 21342</strain>
    </source>
</reference>
<protein>
    <submittedName>
        <fullName evidence="2">Uncharacterized protein</fullName>
    </submittedName>
</protein>
<name>A0A521CS93_9SPHI</name>
<proteinExistence type="predicted"/>
<feature type="chain" id="PRO_5021792450" evidence="1">
    <location>
        <begin position="21"/>
        <end position="216"/>
    </location>
</feature>
<gene>
    <name evidence="2" type="ORF">SAMN06265350_104305</name>
</gene>
<sequence length="216" mass="25147">MKKWYWLFSIILYYNLNASAQTEFPQVGAIPTNRGLLLYFNEPGTYFTIELPGKNIEVIEAPQRFRIDNQEIQLYFIKKQRIALPDNVTEEKHLEAFRLRELAYLETELNEPLVCRSTFQTIGTQNFMVWNCKNPDKNLQQSLHDNSTPVIYQYSYTTLCNEVIVSFTCPQTKGTAIDPINNLLKSICSSFKTYNKEIDVCLLLTMIQNENFGTKN</sequence>
<dbReference type="EMBL" id="FXSZ01000004">
    <property type="protein sequence ID" value="SMO62255.1"/>
    <property type="molecule type" value="Genomic_DNA"/>
</dbReference>